<feature type="non-terminal residue" evidence="2">
    <location>
        <position position="1"/>
    </location>
</feature>
<dbReference type="GO" id="GO:0006313">
    <property type="term" value="P:DNA transposition"/>
    <property type="evidence" value="ECO:0007669"/>
    <property type="project" value="InterPro"/>
</dbReference>
<feature type="coiled-coil region" evidence="1">
    <location>
        <begin position="41"/>
        <end position="68"/>
    </location>
</feature>
<dbReference type="GO" id="GO:0003677">
    <property type="term" value="F:DNA binding"/>
    <property type="evidence" value="ECO:0007669"/>
    <property type="project" value="InterPro"/>
</dbReference>
<dbReference type="SUPFAM" id="SSF46689">
    <property type="entry name" value="Homeodomain-like"/>
    <property type="match status" value="1"/>
</dbReference>
<dbReference type="InterPro" id="IPR002514">
    <property type="entry name" value="Transposase_8"/>
</dbReference>
<organism evidence="2 3">
    <name type="scientific">Brevibacterium jeotgali</name>
    <dbReference type="NCBI Taxonomy" id="1262550"/>
    <lineage>
        <taxon>Bacteria</taxon>
        <taxon>Bacillati</taxon>
        <taxon>Actinomycetota</taxon>
        <taxon>Actinomycetes</taxon>
        <taxon>Micrococcales</taxon>
        <taxon>Brevibacteriaceae</taxon>
        <taxon>Brevibacterium</taxon>
    </lineage>
</organism>
<dbReference type="Proteomes" id="UP000234462">
    <property type="component" value="Unassembled WGS sequence"/>
</dbReference>
<keyword evidence="3" id="KW-1185">Reference proteome</keyword>
<keyword evidence="1" id="KW-0175">Coiled coil</keyword>
<gene>
    <name evidence="2" type="ORF">BJEO58_02920</name>
</gene>
<proteinExistence type="predicted"/>
<dbReference type="GO" id="GO:0004803">
    <property type="term" value="F:transposase activity"/>
    <property type="evidence" value="ECO:0007669"/>
    <property type="project" value="InterPro"/>
</dbReference>
<dbReference type="OrthoDB" id="4426778at2"/>
<dbReference type="Gene3D" id="1.10.10.60">
    <property type="entry name" value="Homeodomain-like"/>
    <property type="match status" value="1"/>
</dbReference>
<accession>A0A2H1L8T0</accession>
<dbReference type="EMBL" id="FXZM01000033">
    <property type="protein sequence ID" value="SMY13304.1"/>
    <property type="molecule type" value="Genomic_DNA"/>
</dbReference>
<evidence type="ECO:0000256" key="1">
    <source>
        <dbReference type="SAM" id="Coils"/>
    </source>
</evidence>
<evidence type="ECO:0000313" key="3">
    <source>
        <dbReference type="Proteomes" id="UP000234462"/>
    </source>
</evidence>
<protein>
    <submittedName>
        <fullName evidence="2">Transposase</fullName>
    </submittedName>
</protein>
<dbReference type="AlphaFoldDB" id="A0A2H1L8T0"/>
<dbReference type="Pfam" id="PF01527">
    <property type="entry name" value="HTH_Tnp_1"/>
    <property type="match status" value="1"/>
</dbReference>
<dbReference type="InterPro" id="IPR009057">
    <property type="entry name" value="Homeodomain-like_sf"/>
</dbReference>
<name>A0A2H1L8T0_9MICO</name>
<sequence>QKQVCADLGVSKSALQAWVRDSRLHEHGIQPARDPEENRAQSAALRRIRELERENKVLREAAAYLSQANLKLGGSSPK</sequence>
<reference evidence="3" key="1">
    <citation type="submission" date="2017-03" db="EMBL/GenBank/DDBJ databases">
        <authorList>
            <person name="Monnet C."/>
        </authorList>
    </citation>
    <scope>NUCLEOTIDE SEQUENCE [LARGE SCALE GENOMIC DNA]</scope>
    <source>
        <strain evidence="3">SJ5-8</strain>
    </source>
</reference>
<evidence type="ECO:0000313" key="2">
    <source>
        <dbReference type="EMBL" id="SMY13304.1"/>
    </source>
</evidence>